<accession>A0AAC9B0B5</accession>
<evidence type="ECO:0000313" key="3">
    <source>
        <dbReference type="Proteomes" id="UP000076405"/>
    </source>
</evidence>
<proteinExistence type="predicted"/>
<dbReference type="InterPro" id="IPR008254">
    <property type="entry name" value="Flavodoxin/NO_synth"/>
</dbReference>
<organism evidence="2 3">
    <name type="scientific">Pediococcus damnosus</name>
    <dbReference type="NCBI Taxonomy" id="51663"/>
    <lineage>
        <taxon>Bacteria</taxon>
        <taxon>Bacillati</taxon>
        <taxon>Bacillota</taxon>
        <taxon>Bacilli</taxon>
        <taxon>Lactobacillales</taxon>
        <taxon>Lactobacillaceae</taxon>
        <taxon>Pediococcus</taxon>
    </lineage>
</organism>
<dbReference type="PANTHER" id="PTHR39201:SF1">
    <property type="entry name" value="FLAVODOXIN-LIKE DOMAIN-CONTAINING PROTEIN"/>
    <property type="match status" value="1"/>
</dbReference>
<dbReference type="Gene3D" id="3.40.50.360">
    <property type="match status" value="1"/>
</dbReference>
<dbReference type="SUPFAM" id="SSF52218">
    <property type="entry name" value="Flavoproteins"/>
    <property type="match status" value="1"/>
</dbReference>
<dbReference type="InterPro" id="IPR029039">
    <property type="entry name" value="Flavoprotein-like_sf"/>
</dbReference>
<dbReference type="EMBL" id="CP012275">
    <property type="protein sequence ID" value="AMV61937.1"/>
    <property type="molecule type" value="Genomic_DNA"/>
</dbReference>
<gene>
    <name evidence="2" type="ORF">ADU70_0437</name>
</gene>
<sequence length="115" mass="13012">MQQQLHADIYRLQPEKAYPDDYDSLVPVAQNEKDSQSHPKLREPLPDLSQYTKIYVGYPTWWSQPPMIIHSLFEQVDFRGKTVTAFATSGSTPLKDTLATMTNLVKNAGGTLVED</sequence>
<name>A0AAC9B0B5_9LACO</name>
<evidence type="ECO:0000259" key="1">
    <source>
        <dbReference type="Pfam" id="PF12682"/>
    </source>
</evidence>
<dbReference type="AlphaFoldDB" id="A0AAC9B0B5"/>
<reference evidence="2 3" key="1">
    <citation type="journal article" date="2016" name="PLoS ONE">
        <title>The Identification of Novel Diagnostic Marker Genes for the Detection of Beer Spoiling Pediococcus damnosus Strains Using the BlAst Diagnostic Gene findEr.</title>
        <authorList>
            <person name="Behr J."/>
            <person name="Geissler A.J."/>
            <person name="Schmid J."/>
            <person name="Zehe A."/>
            <person name="Vogel R.F."/>
        </authorList>
    </citation>
    <scope>NUCLEOTIDE SEQUENCE [LARGE SCALE GENOMIC DNA]</scope>
    <source>
        <strain evidence="2 3">TMW 2.1533</strain>
    </source>
</reference>
<dbReference type="Pfam" id="PF12682">
    <property type="entry name" value="Flavodoxin_4"/>
    <property type="match status" value="1"/>
</dbReference>
<dbReference type="PANTHER" id="PTHR39201">
    <property type="entry name" value="EXPORTED PROTEIN-RELATED"/>
    <property type="match status" value="1"/>
</dbReference>
<evidence type="ECO:0000313" key="2">
    <source>
        <dbReference type="EMBL" id="AMV61937.1"/>
    </source>
</evidence>
<dbReference type="GO" id="GO:0016651">
    <property type="term" value="F:oxidoreductase activity, acting on NAD(P)H"/>
    <property type="evidence" value="ECO:0007669"/>
    <property type="project" value="UniProtKB-ARBA"/>
</dbReference>
<dbReference type="Proteomes" id="UP000076405">
    <property type="component" value="Chromosome"/>
</dbReference>
<protein>
    <submittedName>
        <fullName evidence="2">Flavodoxin</fullName>
    </submittedName>
</protein>
<feature type="domain" description="Flavodoxin-like" evidence="1">
    <location>
        <begin position="5"/>
        <end position="101"/>
    </location>
</feature>
<dbReference type="GO" id="GO:0010181">
    <property type="term" value="F:FMN binding"/>
    <property type="evidence" value="ECO:0007669"/>
    <property type="project" value="InterPro"/>
</dbReference>